<organism evidence="3 4">
    <name type="scientific">Kingdonia uniflora</name>
    <dbReference type="NCBI Taxonomy" id="39325"/>
    <lineage>
        <taxon>Eukaryota</taxon>
        <taxon>Viridiplantae</taxon>
        <taxon>Streptophyta</taxon>
        <taxon>Embryophyta</taxon>
        <taxon>Tracheophyta</taxon>
        <taxon>Spermatophyta</taxon>
        <taxon>Magnoliopsida</taxon>
        <taxon>Ranunculales</taxon>
        <taxon>Circaeasteraceae</taxon>
        <taxon>Kingdonia</taxon>
    </lineage>
</organism>
<feature type="non-terminal residue" evidence="3">
    <location>
        <position position="1"/>
    </location>
</feature>
<gene>
    <name evidence="3" type="ORF">GIB67_024697</name>
</gene>
<reference evidence="3 4" key="1">
    <citation type="journal article" date="2020" name="IScience">
        <title>Genome Sequencing of the Endangered Kingdonia uniflora (Circaeasteraceae, Ranunculales) Reveals Potential Mechanisms of Evolutionary Specialization.</title>
        <authorList>
            <person name="Sun Y."/>
            <person name="Deng T."/>
            <person name="Zhang A."/>
            <person name="Moore M.J."/>
            <person name="Landis J.B."/>
            <person name="Lin N."/>
            <person name="Zhang H."/>
            <person name="Zhang X."/>
            <person name="Huang J."/>
            <person name="Zhang X."/>
            <person name="Sun H."/>
            <person name="Wang H."/>
        </authorList>
    </citation>
    <scope>NUCLEOTIDE SEQUENCE [LARGE SCALE GENOMIC DNA]</scope>
    <source>
        <strain evidence="3">TB1705</strain>
        <tissue evidence="3">Leaf</tissue>
    </source>
</reference>
<dbReference type="AlphaFoldDB" id="A0A7J7LPK4"/>
<dbReference type="GO" id="GO:0005509">
    <property type="term" value="F:calcium ion binding"/>
    <property type="evidence" value="ECO:0007669"/>
    <property type="project" value="TreeGrafter"/>
</dbReference>
<comment type="similarity">
    <text evidence="1">Belongs to the caleosin family.</text>
</comment>
<accession>A0A7J7LPK4</accession>
<proteinExistence type="inferred from homology"/>
<dbReference type="InterPro" id="IPR007736">
    <property type="entry name" value="Caleosin-related"/>
</dbReference>
<comment type="caution">
    <text evidence="3">The sequence shown here is derived from an EMBL/GenBank/DDBJ whole genome shotgun (WGS) entry which is preliminary data.</text>
</comment>
<dbReference type="PANTHER" id="PTHR31495">
    <property type="entry name" value="PEROXYGENASE 3-RELATED"/>
    <property type="match status" value="1"/>
</dbReference>
<dbReference type="GO" id="GO:0004497">
    <property type="term" value="F:monooxygenase activity"/>
    <property type="evidence" value="ECO:0007669"/>
    <property type="project" value="TreeGrafter"/>
</dbReference>
<feature type="transmembrane region" description="Helical" evidence="2">
    <location>
        <begin position="40"/>
        <end position="59"/>
    </location>
</feature>
<dbReference type="Proteomes" id="UP000541444">
    <property type="component" value="Unassembled WGS sequence"/>
</dbReference>
<keyword evidence="2" id="KW-0812">Transmembrane</keyword>
<feature type="transmembrane region" description="Helical" evidence="2">
    <location>
        <begin position="7"/>
        <end position="28"/>
    </location>
</feature>
<keyword evidence="4" id="KW-1185">Reference proteome</keyword>
<keyword evidence="2" id="KW-1133">Transmembrane helix</keyword>
<sequence length="152" mass="17525">MRLGLRAIGFNIIASAFLALEIPWGMSYPTQPKRLWTIDFSSNGWCGAGYLPLYCPYILTMFMESRMEVLLVLMIPKEGKVNESLLVWQIPPCDKYAHTVPDKLTLKEIWDLTEGNRSTFDHFGWIASKGEWFLTYALARDEEVFLPKEAVR</sequence>
<dbReference type="EMBL" id="JACGCM010002131">
    <property type="protein sequence ID" value="KAF6144470.1"/>
    <property type="molecule type" value="Genomic_DNA"/>
</dbReference>
<dbReference type="Pfam" id="PF05042">
    <property type="entry name" value="Caleosin"/>
    <property type="match status" value="1"/>
</dbReference>
<evidence type="ECO:0000256" key="2">
    <source>
        <dbReference type="SAM" id="Phobius"/>
    </source>
</evidence>
<evidence type="ECO:0000313" key="4">
    <source>
        <dbReference type="Proteomes" id="UP000541444"/>
    </source>
</evidence>
<name>A0A7J7LPK4_9MAGN</name>
<dbReference type="PANTHER" id="PTHR31495:SF20">
    <property type="entry name" value="CALEOSIN-RELATED FAMILY PROTEIN"/>
    <property type="match status" value="1"/>
</dbReference>
<protein>
    <submittedName>
        <fullName evidence="3">Uncharacterized protein</fullName>
    </submittedName>
</protein>
<evidence type="ECO:0000256" key="1">
    <source>
        <dbReference type="ARBA" id="ARBA00006765"/>
    </source>
</evidence>
<dbReference type="OrthoDB" id="640742at2759"/>
<evidence type="ECO:0000313" key="3">
    <source>
        <dbReference type="EMBL" id="KAF6144470.1"/>
    </source>
</evidence>
<keyword evidence="2" id="KW-0472">Membrane</keyword>